<sequence length="56" mass="5922">MRSVPEALIVANLNVRRRCSCLQGRLPSGCGGDDGEVDSNNTNFSPLHPPEPSGTV</sequence>
<dbReference type="EMBL" id="ML976110">
    <property type="protein sequence ID" value="KAF1938273.1"/>
    <property type="molecule type" value="Genomic_DNA"/>
</dbReference>
<dbReference type="Proteomes" id="UP000800038">
    <property type="component" value="Unassembled WGS sequence"/>
</dbReference>
<evidence type="ECO:0000256" key="1">
    <source>
        <dbReference type="SAM" id="MobiDB-lite"/>
    </source>
</evidence>
<keyword evidence="3" id="KW-1185">Reference proteome</keyword>
<name>A0A6A5SE17_9PLEO</name>
<accession>A0A6A5SE17</accession>
<protein>
    <submittedName>
        <fullName evidence="2">Uncharacterized protein</fullName>
    </submittedName>
</protein>
<feature type="non-terminal residue" evidence="2">
    <location>
        <position position="56"/>
    </location>
</feature>
<evidence type="ECO:0000313" key="3">
    <source>
        <dbReference type="Proteomes" id="UP000800038"/>
    </source>
</evidence>
<feature type="region of interest" description="Disordered" evidence="1">
    <location>
        <begin position="29"/>
        <end position="56"/>
    </location>
</feature>
<dbReference type="AlphaFoldDB" id="A0A6A5SE17"/>
<organism evidence="2 3">
    <name type="scientific">Clathrospora elynae</name>
    <dbReference type="NCBI Taxonomy" id="706981"/>
    <lineage>
        <taxon>Eukaryota</taxon>
        <taxon>Fungi</taxon>
        <taxon>Dikarya</taxon>
        <taxon>Ascomycota</taxon>
        <taxon>Pezizomycotina</taxon>
        <taxon>Dothideomycetes</taxon>
        <taxon>Pleosporomycetidae</taxon>
        <taxon>Pleosporales</taxon>
        <taxon>Diademaceae</taxon>
        <taxon>Clathrospora</taxon>
    </lineage>
</organism>
<feature type="compositionally biased region" description="Pro residues" evidence="1">
    <location>
        <begin position="47"/>
        <end position="56"/>
    </location>
</feature>
<evidence type="ECO:0000313" key="2">
    <source>
        <dbReference type="EMBL" id="KAF1938273.1"/>
    </source>
</evidence>
<proteinExistence type="predicted"/>
<gene>
    <name evidence="2" type="ORF">EJ02DRAFT_458026</name>
</gene>
<reference evidence="2" key="1">
    <citation type="journal article" date="2020" name="Stud. Mycol.">
        <title>101 Dothideomycetes genomes: a test case for predicting lifestyles and emergence of pathogens.</title>
        <authorList>
            <person name="Haridas S."/>
            <person name="Albert R."/>
            <person name="Binder M."/>
            <person name="Bloem J."/>
            <person name="Labutti K."/>
            <person name="Salamov A."/>
            <person name="Andreopoulos B."/>
            <person name="Baker S."/>
            <person name="Barry K."/>
            <person name="Bills G."/>
            <person name="Bluhm B."/>
            <person name="Cannon C."/>
            <person name="Castanera R."/>
            <person name="Culley D."/>
            <person name="Daum C."/>
            <person name="Ezra D."/>
            <person name="Gonzalez J."/>
            <person name="Henrissat B."/>
            <person name="Kuo A."/>
            <person name="Liang C."/>
            <person name="Lipzen A."/>
            <person name="Lutzoni F."/>
            <person name="Magnuson J."/>
            <person name="Mondo S."/>
            <person name="Nolan M."/>
            <person name="Ohm R."/>
            <person name="Pangilinan J."/>
            <person name="Park H.-J."/>
            <person name="Ramirez L."/>
            <person name="Alfaro M."/>
            <person name="Sun H."/>
            <person name="Tritt A."/>
            <person name="Yoshinaga Y."/>
            <person name="Zwiers L.-H."/>
            <person name="Turgeon B."/>
            <person name="Goodwin S."/>
            <person name="Spatafora J."/>
            <person name="Crous P."/>
            <person name="Grigoriev I."/>
        </authorList>
    </citation>
    <scope>NUCLEOTIDE SEQUENCE</scope>
    <source>
        <strain evidence="2">CBS 161.51</strain>
    </source>
</reference>